<dbReference type="PANTHER" id="PTHR16073">
    <property type="entry name" value="DCR DOMAIN-CONTAINING PROTEIN"/>
    <property type="match status" value="1"/>
</dbReference>
<dbReference type="InterPro" id="IPR025891">
    <property type="entry name" value="Dppa2/4_C_dom"/>
</dbReference>
<protein>
    <recommendedName>
        <fullName evidence="6">SAP domain-containing protein</fullName>
    </recommendedName>
</protein>
<keyword evidence="8" id="KW-1185">Reference proteome</keyword>
<dbReference type="SUPFAM" id="SSF68906">
    <property type="entry name" value="SAP domain"/>
    <property type="match status" value="1"/>
</dbReference>
<feature type="compositionally biased region" description="Basic residues" evidence="5">
    <location>
        <begin position="1"/>
        <end position="15"/>
    </location>
</feature>
<accession>A0AAD9QBF3</accession>
<sequence length="393" mass="43760">MGCRMTKKTAKRGKPAQKTQKQAVDTPAIEIYPDELFDISEIENMKRVQLQKLCKQFGIKASGKNVELISRLQEYHNKAVILGNIKEQQLSQEFKEVVGVEETDKGPVDNVTFEIADSRIPVDQHVHVSKGDNNSHPAAITKNCDAPEDTAQVLQRYGQPDDKMAQSEIKAHEVQAQTNTCGKWCVVEGLLKQENKSLWRQIYLVGGKPVVSNSFGKRVPFVLEPCGLATPNTCEDNFICVSLDSEASITCSTPSSFNHRVLSSFSRVGSVKRKRCDDHANSSFTSSIIDSDQIGKKRRKDSPLRPSSGTPASPQVRRARGEQLVLPRHLQKPWLPKKKTKPSKAAVKEDTEFARRVEEIIKNTQPGSEEEMAMIITHGKSEKVPSLAFAFPP</sequence>
<feature type="region of interest" description="Disordered" evidence="5">
    <location>
        <begin position="1"/>
        <end position="25"/>
    </location>
</feature>
<dbReference type="GO" id="GO:0003682">
    <property type="term" value="F:chromatin binding"/>
    <property type="evidence" value="ECO:0007669"/>
    <property type="project" value="InterPro"/>
</dbReference>
<evidence type="ECO:0000313" key="7">
    <source>
        <dbReference type="EMBL" id="KAK2558217.1"/>
    </source>
</evidence>
<dbReference type="InterPro" id="IPR003034">
    <property type="entry name" value="SAP_dom"/>
</dbReference>
<keyword evidence="2" id="KW-0805">Transcription regulation</keyword>
<feature type="domain" description="SAP" evidence="6">
    <location>
        <begin position="42"/>
        <end position="76"/>
    </location>
</feature>
<dbReference type="PROSITE" id="PS50800">
    <property type="entry name" value="SAP"/>
    <property type="match status" value="1"/>
</dbReference>
<comment type="subcellular location">
    <subcellularLocation>
        <location evidence="1">Nucleus</location>
    </subcellularLocation>
</comment>
<keyword evidence="4" id="KW-0539">Nucleus</keyword>
<evidence type="ECO:0000256" key="5">
    <source>
        <dbReference type="SAM" id="MobiDB-lite"/>
    </source>
</evidence>
<dbReference type="InterPro" id="IPR036361">
    <property type="entry name" value="SAP_dom_sf"/>
</dbReference>
<feature type="region of interest" description="Disordered" evidence="5">
    <location>
        <begin position="287"/>
        <end position="320"/>
    </location>
</feature>
<evidence type="ECO:0000256" key="4">
    <source>
        <dbReference type="ARBA" id="ARBA00023242"/>
    </source>
</evidence>
<dbReference type="InterPro" id="IPR039590">
    <property type="entry name" value="Dppa2/4"/>
</dbReference>
<dbReference type="Gene3D" id="1.10.720.30">
    <property type="entry name" value="SAP domain"/>
    <property type="match status" value="1"/>
</dbReference>
<evidence type="ECO:0000256" key="3">
    <source>
        <dbReference type="ARBA" id="ARBA00023163"/>
    </source>
</evidence>
<name>A0AAD9QBF3_ACRCE</name>
<reference evidence="7" key="2">
    <citation type="journal article" date="2023" name="Science">
        <title>Genomic signatures of disease resistance in endangered staghorn corals.</title>
        <authorList>
            <person name="Vollmer S.V."/>
            <person name="Selwyn J.D."/>
            <person name="Despard B.A."/>
            <person name="Roesel C.L."/>
        </authorList>
    </citation>
    <scope>NUCLEOTIDE SEQUENCE</scope>
    <source>
        <strain evidence="7">K2</strain>
    </source>
</reference>
<proteinExistence type="predicted"/>
<gene>
    <name evidence="7" type="ORF">P5673_019337</name>
</gene>
<reference evidence="7" key="1">
    <citation type="journal article" date="2023" name="G3 (Bethesda)">
        <title>Whole genome assembly and annotation of the endangered Caribbean coral Acropora cervicornis.</title>
        <authorList>
            <person name="Selwyn J.D."/>
            <person name="Vollmer S.V."/>
        </authorList>
    </citation>
    <scope>NUCLEOTIDE SEQUENCE</scope>
    <source>
        <strain evidence="7">K2</strain>
    </source>
</reference>
<dbReference type="GO" id="GO:0005634">
    <property type="term" value="C:nucleus"/>
    <property type="evidence" value="ECO:0007669"/>
    <property type="project" value="UniProtKB-SubCell"/>
</dbReference>
<evidence type="ECO:0000256" key="2">
    <source>
        <dbReference type="ARBA" id="ARBA00023015"/>
    </source>
</evidence>
<keyword evidence="3" id="KW-0804">Transcription</keyword>
<evidence type="ECO:0000256" key="1">
    <source>
        <dbReference type="ARBA" id="ARBA00004123"/>
    </source>
</evidence>
<evidence type="ECO:0000259" key="6">
    <source>
        <dbReference type="PROSITE" id="PS50800"/>
    </source>
</evidence>
<comment type="caution">
    <text evidence="7">The sequence shown here is derived from an EMBL/GenBank/DDBJ whole genome shotgun (WGS) entry which is preliminary data.</text>
</comment>
<dbReference type="Proteomes" id="UP001249851">
    <property type="component" value="Unassembled WGS sequence"/>
</dbReference>
<dbReference type="EMBL" id="JARQWQ010000045">
    <property type="protein sequence ID" value="KAK2558217.1"/>
    <property type="molecule type" value="Genomic_DNA"/>
</dbReference>
<dbReference type="SMART" id="SM00513">
    <property type="entry name" value="SAP"/>
    <property type="match status" value="1"/>
</dbReference>
<dbReference type="Pfam" id="PF02037">
    <property type="entry name" value="SAP"/>
    <property type="match status" value="1"/>
</dbReference>
<dbReference type="PANTHER" id="PTHR16073:SF9">
    <property type="entry name" value="DEVELOPMENTAL PLURIPOTENCY-ASSOCIATED PROTEIN 2_4 C-TERMINAL DOMAIN-CONTAINING PROTEIN"/>
    <property type="match status" value="1"/>
</dbReference>
<organism evidence="7 8">
    <name type="scientific">Acropora cervicornis</name>
    <name type="common">Staghorn coral</name>
    <dbReference type="NCBI Taxonomy" id="6130"/>
    <lineage>
        <taxon>Eukaryota</taxon>
        <taxon>Metazoa</taxon>
        <taxon>Cnidaria</taxon>
        <taxon>Anthozoa</taxon>
        <taxon>Hexacorallia</taxon>
        <taxon>Scleractinia</taxon>
        <taxon>Astrocoeniina</taxon>
        <taxon>Acroporidae</taxon>
        <taxon>Acropora</taxon>
    </lineage>
</organism>
<dbReference type="GO" id="GO:0048731">
    <property type="term" value="P:system development"/>
    <property type="evidence" value="ECO:0007669"/>
    <property type="project" value="TreeGrafter"/>
</dbReference>
<dbReference type="AlphaFoldDB" id="A0AAD9QBF3"/>
<dbReference type="Pfam" id="PF14047">
    <property type="entry name" value="DCR"/>
    <property type="match status" value="1"/>
</dbReference>
<evidence type="ECO:0000313" key="8">
    <source>
        <dbReference type="Proteomes" id="UP001249851"/>
    </source>
</evidence>